<feature type="region of interest" description="Disordered" evidence="1">
    <location>
        <begin position="55"/>
        <end position="75"/>
    </location>
</feature>
<sequence length="186" mass="20578">MNQKLGVIIISFAVIVGLMFAVNLRQREDGIVSEPSPTLSVSDVEIADGQGLPEQEFRSSTAADTTVDDSTKTGGSESAQILNEFRYLSYTPELFESHADTKRVYFFHAPSCTTCQDADREFTLEQENIPGDVTLFRTDYDHETGLREDFAVTNQHTLVYVDSNGNVVSTWSGGGMQELIEHTQAL</sequence>
<organism evidence="3 4">
    <name type="scientific">candidate division WWE3 bacterium CG_4_10_14_0_2_um_filter_41_14</name>
    <dbReference type="NCBI Taxonomy" id="1975072"/>
    <lineage>
        <taxon>Bacteria</taxon>
        <taxon>Katanobacteria</taxon>
    </lineage>
</organism>
<dbReference type="SUPFAM" id="SSF52833">
    <property type="entry name" value="Thioredoxin-like"/>
    <property type="match status" value="1"/>
</dbReference>
<keyword evidence="2" id="KW-0812">Transmembrane</keyword>
<keyword evidence="2" id="KW-1133">Transmembrane helix</keyword>
<evidence type="ECO:0000313" key="3">
    <source>
        <dbReference type="EMBL" id="PIZ45536.1"/>
    </source>
</evidence>
<evidence type="ECO:0000313" key="4">
    <source>
        <dbReference type="Proteomes" id="UP000228920"/>
    </source>
</evidence>
<dbReference type="Proteomes" id="UP000228920">
    <property type="component" value="Unassembled WGS sequence"/>
</dbReference>
<reference evidence="4" key="1">
    <citation type="submission" date="2017-09" db="EMBL/GenBank/DDBJ databases">
        <title>Depth-based differentiation of microbial function through sediment-hosted aquifers and enrichment of novel symbionts in the deep terrestrial subsurface.</title>
        <authorList>
            <person name="Probst A.J."/>
            <person name="Ladd B."/>
            <person name="Jarett J.K."/>
            <person name="Geller-Mcgrath D.E."/>
            <person name="Sieber C.M.K."/>
            <person name="Emerson J.B."/>
            <person name="Anantharaman K."/>
            <person name="Thomas B.C."/>
            <person name="Malmstrom R."/>
            <person name="Stieglmeier M."/>
            <person name="Klingl A."/>
            <person name="Woyke T."/>
            <person name="Ryan C.M."/>
            <person name="Banfield J.F."/>
        </authorList>
    </citation>
    <scope>NUCLEOTIDE SEQUENCE [LARGE SCALE GENOMIC DNA]</scope>
</reference>
<evidence type="ECO:0000256" key="2">
    <source>
        <dbReference type="SAM" id="Phobius"/>
    </source>
</evidence>
<keyword evidence="2" id="KW-0472">Membrane</keyword>
<evidence type="ECO:0008006" key="5">
    <source>
        <dbReference type="Google" id="ProtNLM"/>
    </source>
</evidence>
<proteinExistence type="predicted"/>
<protein>
    <recommendedName>
        <fullName evidence="5">Thioredoxin domain-containing protein</fullName>
    </recommendedName>
</protein>
<name>A0A2M7TH53_UNCKA</name>
<dbReference type="EMBL" id="PFNL01000132">
    <property type="protein sequence ID" value="PIZ45536.1"/>
    <property type="molecule type" value="Genomic_DNA"/>
</dbReference>
<dbReference type="Gene3D" id="3.40.30.10">
    <property type="entry name" value="Glutaredoxin"/>
    <property type="match status" value="1"/>
</dbReference>
<gene>
    <name evidence="3" type="ORF">COY32_05200</name>
</gene>
<dbReference type="CDD" id="cd02947">
    <property type="entry name" value="TRX_family"/>
    <property type="match status" value="1"/>
</dbReference>
<dbReference type="AlphaFoldDB" id="A0A2M7TH53"/>
<feature type="transmembrane region" description="Helical" evidence="2">
    <location>
        <begin position="6"/>
        <end position="24"/>
    </location>
</feature>
<comment type="caution">
    <text evidence="3">The sequence shown here is derived from an EMBL/GenBank/DDBJ whole genome shotgun (WGS) entry which is preliminary data.</text>
</comment>
<dbReference type="InterPro" id="IPR036249">
    <property type="entry name" value="Thioredoxin-like_sf"/>
</dbReference>
<accession>A0A2M7TH53</accession>
<evidence type="ECO:0000256" key="1">
    <source>
        <dbReference type="SAM" id="MobiDB-lite"/>
    </source>
</evidence>